<proteinExistence type="predicted"/>
<reference evidence="1" key="1">
    <citation type="submission" date="2014-09" db="EMBL/GenBank/DDBJ databases">
        <authorList>
            <person name="Magalhaes I.L.F."/>
            <person name="Oliveira U."/>
            <person name="Santos F.R."/>
            <person name="Vidigal T.H.D.A."/>
            <person name="Brescovit A.D."/>
            <person name="Santos A.J."/>
        </authorList>
    </citation>
    <scope>NUCLEOTIDE SEQUENCE</scope>
    <source>
        <tissue evidence="1">Shoot tissue taken approximately 20 cm above the soil surface</tissue>
    </source>
</reference>
<name>A0A0A8Y5E3_ARUDO</name>
<protein>
    <submittedName>
        <fullName evidence="1">Uncharacterized protein</fullName>
    </submittedName>
</protein>
<evidence type="ECO:0000313" key="1">
    <source>
        <dbReference type="EMBL" id="JAD20183.1"/>
    </source>
</evidence>
<accession>A0A0A8Y5E3</accession>
<organism evidence="1">
    <name type="scientific">Arundo donax</name>
    <name type="common">Giant reed</name>
    <name type="synonym">Donax arundinaceus</name>
    <dbReference type="NCBI Taxonomy" id="35708"/>
    <lineage>
        <taxon>Eukaryota</taxon>
        <taxon>Viridiplantae</taxon>
        <taxon>Streptophyta</taxon>
        <taxon>Embryophyta</taxon>
        <taxon>Tracheophyta</taxon>
        <taxon>Spermatophyta</taxon>
        <taxon>Magnoliopsida</taxon>
        <taxon>Liliopsida</taxon>
        <taxon>Poales</taxon>
        <taxon>Poaceae</taxon>
        <taxon>PACMAD clade</taxon>
        <taxon>Arundinoideae</taxon>
        <taxon>Arundineae</taxon>
        <taxon>Arundo</taxon>
    </lineage>
</organism>
<dbReference type="AlphaFoldDB" id="A0A0A8Y5E3"/>
<sequence length="51" mass="5725">MNLVVNMIVQTDPLVSLLFVTLIVIQTSTSPRFSWRQDPQTCSLVGCMRAN</sequence>
<reference evidence="1" key="2">
    <citation type="journal article" date="2015" name="Data Brief">
        <title>Shoot transcriptome of the giant reed, Arundo donax.</title>
        <authorList>
            <person name="Barrero R.A."/>
            <person name="Guerrero F.D."/>
            <person name="Moolhuijzen P."/>
            <person name="Goolsby J.A."/>
            <person name="Tidwell J."/>
            <person name="Bellgard S.E."/>
            <person name="Bellgard M.I."/>
        </authorList>
    </citation>
    <scope>NUCLEOTIDE SEQUENCE</scope>
    <source>
        <tissue evidence="1">Shoot tissue taken approximately 20 cm above the soil surface</tissue>
    </source>
</reference>
<dbReference type="EMBL" id="GBRH01277712">
    <property type="protein sequence ID" value="JAD20183.1"/>
    <property type="molecule type" value="Transcribed_RNA"/>
</dbReference>